<evidence type="ECO:0000313" key="2">
    <source>
        <dbReference type="EMBL" id="CAA7602377.1"/>
    </source>
</evidence>
<dbReference type="Proteomes" id="UP000836597">
    <property type="component" value="Chromosome"/>
</dbReference>
<dbReference type="KEGG" id="aacx:DEACI_3051"/>
<dbReference type="Pfam" id="PF13536">
    <property type="entry name" value="EmrE"/>
    <property type="match status" value="1"/>
</dbReference>
<feature type="transmembrane region" description="Helical" evidence="1">
    <location>
        <begin position="31"/>
        <end position="50"/>
    </location>
</feature>
<accession>A0A8S0XZ52</accession>
<feature type="transmembrane region" description="Helical" evidence="1">
    <location>
        <begin position="96"/>
        <end position="113"/>
    </location>
</feature>
<reference evidence="3" key="1">
    <citation type="submission" date="2014-11" db="EMBL/GenBank/DDBJ databases">
        <authorList>
            <person name="Hornung B.V."/>
        </authorList>
    </citation>
    <scope>NUCLEOTIDE SEQUENCE</scope>
    <source>
        <strain evidence="3">INE</strain>
    </source>
</reference>
<keyword evidence="1" id="KW-0472">Membrane</keyword>
<feature type="transmembrane region" description="Helical" evidence="1">
    <location>
        <begin position="70"/>
        <end position="90"/>
    </location>
</feature>
<dbReference type="EMBL" id="LR746496">
    <property type="protein sequence ID" value="CAA7602377.1"/>
    <property type="molecule type" value="Genomic_DNA"/>
</dbReference>
<dbReference type="Proteomes" id="UP001071230">
    <property type="component" value="Unassembled WGS sequence"/>
</dbReference>
<protein>
    <submittedName>
        <fullName evidence="2">Multidrug resistance efflux transporter</fullName>
    </submittedName>
    <submittedName>
        <fullName evidence="3">YjlA</fullName>
    </submittedName>
</protein>
<name>A0A8S0XZ52_9FIRM</name>
<keyword evidence="1" id="KW-0812">Transmembrane</keyword>
<dbReference type="InterPro" id="IPR032713">
    <property type="entry name" value="EmrE"/>
</dbReference>
<dbReference type="EMBL" id="CDGJ01000081">
    <property type="protein sequence ID" value="CEJ08388.1"/>
    <property type="molecule type" value="Genomic_DNA"/>
</dbReference>
<evidence type="ECO:0000256" key="1">
    <source>
        <dbReference type="SAM" id="Phobius"/>
    </source>
</evidence>
<proteinExistence type="predicted"/>
<sequence length="198" mass="22344">MKAIALGILASFFFAFTFVLNRAMNLAGGSWIWSAALRYLFMLPPLWIIVAARRNLKDLFSAMRARPLSWLGWSTVGFGLFYAPLCFAASYGPAWLVAGMWQMTIVAGSLLYGHQYDPGRYAQTGSRGSDAIRRAHFFIIGGSLSSARELSFGTLWCRHRPYRVGYDWAQPRLTQDEKTNFSGRPGVWNIQRQAFIVL</sequence>
<dbReference type="AlphaFoldDB" id="A0A8S0XZ52"/>
<keyword evidence="1" id="KW-1133">Transmembrane helix</keyword>
<keyword evidence="4" id="KW-1185">Reference proteome</keyword>
<evidence type="ECO:0000313" key="4">
    <source>
        <dbReference type="Proteomes" id="UP001071230"/>
    </source>
</evidence>
<reference evidence="2" key="2">
    <citation type="submission" date="2020-01" db="EMBL/GenBank/DDBJ databases">
        <authorList>
            <person name="Hornung B."/>
        </authorList>
    </citation>
    <scope>NUCLEOTIDE SEQUENCE</scope>
    <source>
        <strain evidence="2">PacBioINE</strain>
    </source>
</reference>
<gene>
    <name evidence="3" type="ORF">DEACI_2864</name>
    <name evidence="2" type="ORF">DEACI_3051</name>
</gene>
<evidence type="ECO:0000313" key="3">
    <source>
        <dbReference type="EMBL" id="CEJ08388.1"/>
    </source>
</evidence>
<organism evidence="2">
    <name type="scientific">Acididesulfobacillus acetoxydans</name>
    <dbReference type="NCBI Taxonomy" id="1561005"/>
    <lineage>
        <taxon>Bacteria</taxon>
        <taxon>Bacillati</taxon>
        <taxon>Bacillota</taxon>
        <taxon>Clostridia</taxon>
        <taxon>Eubacteriales</taxon>
        <taxon>Peptococcaceae</taxon>
        <taxon>Acididesulfobacillus</taxon>
    </lineage>
</organism>